<gene>
    <name evidence="1" type="ORF">BST47_24895</name>
</gene>
<dbReference type="OrthoDB" id="4551029at2"/>
<evidence type="ECO:0008006" key="3">
    <source>
        <dbReference type="Google" id="ProtNLM"/>
    </source>
</evidence>
<name>A0A1X0JIE1_9MYCO</name>
<comment type="caution">
    <text evidence="1">The sequence shown here is derived from an EMBL/GenBank/DDBJ whole genome shotgun (WGS) entry which is preliminary data.</text>
</comment>
<dbReference type="Pfam" id="PF11066">
    <property type="entry name" value="DUF2867"/>
    <property type="match status" value="1"/>
</dbReference>
<evidence type="ECO:0000313" key="1">
    <source>
        <dbReference type="EMBL" id="ORB62037.1"/>
    </source>
</evidence>
<dbReference type="EMBL" id="MVIM01000018">
    <property type="protein sequence ID" value="ORB62037.1"/>
    <property type="molecule type" value="Genomic_DNA"/>
</dbReference>
<organism evidence="1 2">
    <name type="scientific">Mycolicibacterium tusciae</name>
    <dbReference type="NCBI Taxonomy" id="75922"/>
    <lineage>
        <taxon>Bacteria</taxon>
        <taxon>Bacillati</taxon>
        <taxon>Actinomycetota</taxon>
        <taxon>Actinomycetes</taxon>
        <taxon>Mycobacteriales</taxon>
        <taxon>Mycobacteriaceae</taxon>
        <taxon>Mycolicibacterium</taxon>
    </lineage>
</organism>
<reference evidence="1 2" key="1">
    <citation type="submission" date="2017-02" db="EMBL/GenBank/DDBJ databases">
        <title>The new phylogeny of genus Mycobacterium.</title>
        <authorList>
            <person name="Tortoli E."/>
            <person name="Trovato A."/>
            <person name="Cirillo D.M."/>
        </authorList>
    </citation>
    <scope>NUCLEOTIDE SEQUENCE [LARGE SCALE GENOMIC DNA]</scope>
    <source>
        <strain evidence="1 2">DSM 44338</strain>
    </source>
</reference>
<accession>A0A1X0JIE1</accession>
<evidence type="ECO:0000313" key="2">
    <source>
        <dbReference type="Proteomes" id="UP000192411"/>
    </source>
</evidence>
<dbReference type="InterPro" id="IPR021295">
    <property type="entry name" value="DUF2867"/>
</dbReference>
<protein>
    <recommendedName>
        <fullName evidence="3">DUF2867 domain-containing protein</fullName>
    </recommendedName>
</protein>
<keyword evidence="2" id="KW-1185">Reference proteome</keyword>
<sequence length="209" mass="23379">MFGSAILDKSEHMQRPWRIHDLAKDFQVLDVWALPTPGGEGDFRQLVDLWSTFDPGKSSPVVRALFAIRWTLGRLLGLDRTDAGLGARVETLRDRLPDDLRDARNDLARDGSPFSPLYLTDDEFAMEIANQTVHGVLHVGWVPDAAGGSRQFRGQMAVLVRPNGAFGVAYMAAIAPFRHLIVYPLMMRDIGRAWRERRSGSAPSQRGLR</sequence>
<dbReference type="AlphaFoldDB" id="A0A1X0JIE1"/>
<proteinExistence type="predicted"/>
<dbReference type="Proteomes" id="UP000192411">
    <property type="component" value="Unassembled WGS sequence"/>
</dbReference>
<dbReference type="STRING" id="75922.BST47_24895"/>
<dbReference type="RefSeq" id="WP_083128360.1">
    <property type="nucleotide sequence ID" value="NZ_MVIM01000018.1"/>
</dbReference>